<dbReference type="OrthoDB" id="325963at2759"/>
<gene>
    <name evidence="2" type="ORF">SteCoe_34038</name>
</gene>
<feature type="transmembrane region" description="Helical" evidence="1">
    <location>
        <begin position="39"/>
        <end position="59"/>
    </location>
</feature>
<dbReference type="AlphaFoldDB" id="A0A1R2AVG8"/>
<evidence type="ECO:0000313" key="2">
    <source>
        <dbReference type="EMBL" id="OMJ68497.1"/>
    </source>
</evidence>
<keyword evidence="1" id="KW-1133">Transmembrane helix</keyword>
<feature type="transmembrane region" description="Helical" evidence="1">
    <location>
        <begin position="229"/>
        <end position="247"/>
    </location>
</feature>
<sequence>MIAKKIEEILLRAVHAFALITSLAGLIKSFKDYDLSWPIIFIPLLISIALLMPYFQILISNSYNKLQSSSVSLFIFSSYSLCFSAFAFSLLVSLKIQDLLTESWYFIFIPLWYAVFTFGCFCVFMFPGLMDPTVNLQREAWTLASFTFTTISTSIMIPMWFEEDINDLWVALLPFIIGTFISLIFCVYSKIWNRKKGKNILDRELILYTSILPLSITSSIKAYDNDFMPTFVLYLLIIKFLVLSWVIEERKVCKDRKDEEGYSEI</sequence>
<feature type="transmembrane region" description="Helical" evidence="1">
    <location>
        <begin position="71"/>
        <end position="92"/>
    </location>
</feature>
<dbReference type="Proteomes" id="UP000187209">
    <property type="component" value="Unassembled WGS sequence"/>
</dbReference>
<keyword evidence="1" id="KW-0472">Membrane</keyword>
<feature type="transmembrane region" description="Helical" evidence="1">
    <location>
        <begin position="141"/>
        <end position="161"/>
    </location>
</feature>
<comment type="caution">
    <text evidence="2">The sequence shown here is derived from an EMBL/GenBank/DDBJ whole genome shotgun (WGS) entry which is preliminary data.</text>
</comment>
<organism evidence="2 3">
    <name type="scientific">Stentor coeruleus</name>
    <dbReference type="NCBI Taxonomy" id="5963"/>
    <lineage>
        <taxon>Eukaryota</taxon>
        <taxon>Sar</taxon>
        <taxon>Alveolata</taxon>
        <taxon>Ciliophora</taxon>
        <taxon>Postciliodesmatophora</taxon>
        <taxon>Heterotrichea</taxon>
        <taxon>Heterotrichida</taxon>
        <taxon>Stentoridae</taxon>
        <taxon>Stentor</taxon>
    </lineage>
</organism>
<feature type="transmembrane region" description="Helical" evidence="1">
    <location>
        <begin position="9"/>
        <end position="27"/>
    </location>
</feature>
<reference evidence="2 3" key="1">
    <citation type="submission" date="2016-11" db="EMBL/GenBank/DDBJ databases">
        <title>The macronuclear genome of Stentor coeruleus: a giant cell with tiny introns.</title>
        <authorList>
            <person name="Slabodnick M."/>
            <person name="Ruby J.G."/>
            <person name="Reiff S.B."/>
            <person name="Swart E.C."/>
            <person name="Gosai S."/>
            <person name="Prabakaran S."/>
            <person name="Witkowska E."/>
            <person name="Larue G.E."/>
            <person name="Fisher S."/>
            <person name="Freeman R.M."/>
            <person name="Gunawardena J."/>
            <person name="Chu W."/>
            <person name="Stover N.A."/>
            <person name="Gregory B.D."/>
            <person name="Nowacki M."/>
            <person name="Derisi J."/>
            <person name="Roy S.W."/>
            <person name="Marshall W.F."/>
            <person name="Sood P."/>
        </authorList>
    </citation>
    <scope>NUCLEOTIDE SEQUENCE [LARGE SCALE GENOMIC DNA]</scope>
    <source>
        <strain evidence="2">WM001</strain>
    </source>
</reference>
<proteinExistence type="predicted"/>
<feature type="transmembrane region" description="Helical" evidence="1">
    <location>
        <begin position="205"/>
        <end position="223"/>
    </location>
</feature>
<protein>
    <submittedName>
        <fullName evidence="2">Uncharacterized protein</fullName>
    </submittedName>
</protein>
<accession>A0A1R2AVG8</accession>
<feature type="transmembrane region" description="Helical" evidence="1">
    <location>
        <begin position="104"/>
        <end position="129"/>
    </location>
</feature>
<name>A0A1R2AVG8_9CILI</name>
<feature type="transmembrane region" description="Helical" evidence="1">
    <location>
        <begin position="173"/>
        <end position="193"/>
    </location>
</feature>
<dbReference type="EMBL" id="MPUH01001322">
    <property type="protein sequence ID" value="OMJ68497.1"/>
    <property type="molecule type" value="Genomic_DNA"/>
</dbReference>
<keyword evidence="3" id="KW-1185">Reference proteome</keyword>
<evidence type="ECO:0000313" key="3">
    <source>
        <dbReference type="Proteomes" id="UP000187209"/>
    </source>
</evidence>
<evidence type="ECO:0000256" key="1">
    <source>
        <dbReference type="SAM" id="Phobius"/>
    </source>
</evidence>
<keyword evidence="1" id="KW-0812">Transmembrane</keyword>